<dbReference type="InterPro" id="IPR019002">
    <property type="entry name" value="Ribosome_biogenesis_Nop16"/>
</dbReference>
<dbReference type="CTD" id="51491"/>
<evidence type="ECO:0000313" key="6">
    <source>
        <dbReference type="Proteomes" id="UP001318040"/>
    </source>
</evidence>
<keyword evidence="6" id="KW-1185">Reference proteome</keyword>
<protein>
    <recommendedName>
        <fullName evidence="3">Nucleolar protein 16</fullName>
    </recommendedName>
</protein>
<gene>
    <name evidence="7" type="primary">NOP16</name>
</gene>
<feature type="compositionally biased region" description="Basic and acidic residues" evidence="5">
    <location>
        <begin position="189"/>
        <end position="207"/>
    </location>
</feature>
<evidence type="ECO:0000313" key="7">
    <source>
        <dbReference type="RefSeq" id="XP_032801231.1"/>
    </source>
</evidence>
<sequence>MPKARTRRKNRFQFGLNRRNAAKRNKRRENPRIECDVVRAAWDGRRSARRNLEDMGLASDPNQSVPLRMRRRDLKEPATKPHVAQALEQEAAVPVTPSPPSVSNDIVLMVRRLVHAYGEDYKAMARDDNNHYQDTPSQIRRKVELVRRHCPQEWELIISSSTGSSTDSSTDNNTDSSTGITTDSSTDITTDHSTEHSTDHSSSDSTH</sequence>
<proteinExistence type="inferred from homology"/>
<feature type="region of interest" description="Disordered" evidence="5">
    <location>
        <begin position="157"/>
        <end position="207"/>
    </location>
</feature>
<dbReference type="PANTHER" id="PTHR13243:SF1">
    <property type="entry name" value="NUCLEOLAR PROTEIN 16"/>
    <property type="match status" value="1"/>
</dbReference>
<comment type="subcellular location">
    <subcellularLocation>
        <location evidence="1">Nucleus</location>
        <location evidence="1">Nucleolus</location>
    </subcellularLocation>
</comment>
<dbReference type="Proteomes" id="UP001318040">
    <property type="component" value="Unplaced"/>
</dbReference>
<evidence type="ECO:0000256" key="4">
    <source>
        <dbReference type="ARBA" id="ARBA00023242"/>
    </source>
</evidence>
<evidence type="ECO:0000256" key="5">
    <source>
        <dbReference type="SAM" id="MobiDB-lite"/>
    </source>
</evidence>
<dbReference type="Pfam" id="PF09420">
    <property type="entry name" value="Nop16"/>
    <property type="match status" value="1"/>
</dbReference>
<dbReference type="PANTHER" id="PTHR13243">
    <property type="entry name" value="HSPC111 PROTEIN-RELATED"/>
    <property type="match status" value="1"/>
</dbReference>
<dbReference type="GO" id="GO:0042273">
    <property type="term" value="P:ribosomal large subunit biogenesis"/>
    <property type="evidence" value="ECO:0007669"/>
    <property type="project" value="TreeGrafter"/>
</dbReference>
<evidence type="ECO:0000256" key="2">
    <source>
        <dbReference type="ARBA" id="ARBA00008479"/>
    </source>
</evidence>
<evidence type="ECO:0000256" key="1">
    <source>
        <dbReference type="ARBA" id="ARBA00004604"/>
    </source>
</evidence>
<organism evidence="6 7">
    <name type="scientific">Petromyzon marinus</name>
    <name type="common">Sea lamprey</name>
    <dbReference type="NCBI Taxonomy" id="7757"/>
    <lineage>
        <taxon>Eukaryota</taxon>
        <taxon>Metazoa</taxon>
        <taxon>Chordata</taxon>
        <taxon>Craniata</taxon>
        <taxon>Vertebrata</taxon>
        <taxon>Cyclostomata</taxon>
        <taxon>Hyperoartia</taxon>
        <taxon>Petromyzontiformes</taxon>
        <taxon>Petromyzontidae</taxon>
        <taxon>Petromyzon</taxon>
    </lineage>
</organism>
<dbReference type="RefSeq" id="XP_032801231.1">
    <property type="nucleotide sequence ID" value="XM_032945340.1"/>
</dbReference>
<accession>A0AAJ7WKM1</accession>
<feature type="compositionally biased region" description="Low complexity" evidence="5">
    <location>
        <begin position="157"/>
        <end position="188"/>
    </location>
</feature>
<keyword evidence="4" id="KW-0539">Nucleus</keyword>
<dbReference type="GO" id="GO:0005730">
    <property type="term" value="C:nucleolus"/>
    <property type="evidence" value="ECO:0007669"/>
    <property type="project" value="UniProtKB-SubCell"/>
</dbReference>
<reference evidence="7" key="1">
    <citation type="submission" date="2025-08" db="UniProtKB">
        <authorList>
            <consortium name="RefSeq"/>
        </authorList>
    </citation>
    <scope>IDENTIFICATION</scope>
    <source>
        <tissue evidence="7">Sperm</tissue>
    </source>
</reference>
<comment type="similarity">
    <text evidence="2">Belongs to the NOP16 family.</text>
</comment>
<evidence type="ECO:0000256" key="3">
    <source>
        <dbReference type="ARBA" id="ARBA00015522"/>
    </source>
</evidence>
<dbReference type="AlphaFoldDB" id="A0AAJ7WKM1"/>
<name>A0AAJ7WKM1_PETMA</name>